<protein>
    <submittedName>
        <fullName evidence="1">Uncharacterized protein</fullName>
    </submittedName>
</protein>
<accession>A0A396I4M8</accession>
<evidence type="ECO:0000313" key="1">
    <source>
        <dbReference type="EMBL" id="RHN58575.1"/>
    </source>
</evidence>
<dbReference type="AlphaFoldDB" id="A0A396I4M8"/>
<comment type="caution">
    <text evidence="1">The sequence shown here is derived from an EMBL/GenBank/DDBJ whole genome shotgun (WGS) entry which is preliminary data.</text>
</comment>
<organism evidence="1 2">
    <name type="scientific">Medicago truncatula</name>
    <name type="common">Barrel medic</name>
    <name type="synonym">Medicago tribuloides</name>
    <dbReference type="NCBI Taxonomy" id="3880"/>
    <lineage>
        <taxon>Eukaryota</taxon>
        <taxon>Viridiplantae</taxon>
        <taxon>Streptophyta</taxon>
        <taxon>Embryophyta</taxon>
        <taxon>Tracheophyta</taxon>
        <taxon>Spermatophyta</taxon>
        <taxon>Magnoliopsida</taxon>
        <taxon>eudicotyledons</taxon>
        <taxon>Gunneridae</taxon>
        <taxon>Pentapetalae</taxon>
        <taxon>rosids</taxon>
        <taxon>fabids</taxon>
        <taxon>Fabales</taxon>
        <taxon>Fabaceae</taxon>
        <taxon>Papilionoideae</taxon>
        <taxon>50 kb inversion clade</taxon>
        <taxon>NPAAA clade</taxon>
        <taxon>Hologalegina</taxon>
        <taxon>IRL clade</taxon>
        <taxon>Trifolieae</taxon>
        <taxon>Medicago</taxon>
    </lineage>
</organism>
<proteinExistence type="predicted"/>
<reference evidence="2" key="1">
    <citation type="journal article" date="2018" name="Nat. Plants">
        <title>Whole-genome landscape of Medicago truncatula symbiotic genes.</title>
        <authorList>
            <person name="Pecrix Y."/>
            <person name="Staton S.E."/>
            <person name="Sallet E."/>
            <person name="Lelandais-Briere C."/>
            <person name="Moreau S."/>
            <person name="Carrere S."/>
            <person name="Blein T."/>
            <person name="Jardinaud M.F."/>
            <person name="Latrasse D."/>
            <person name="Zouine M."/>
            <person name="Zahm M."/>
            <person name="Kreplak J."/>
            <person name="Mayjonade B."/>
            <person name="Satge C."/>
            <person name="Perez M."/>
            <person name="Cauet S."/>
            <person name="Marande W."/>
            <person name="Chantry-Darmon C."/>
            <person name="Lopez-Roques C."/>
            <person name="Bouchez O."/>
            <person name="Berard A."/>
            <person name="Debelle F."/>
            <person name="Munos S."/>
            <person name="Bendahmane A."/>
            <person name="Berges H."/>
            <person name="Niebel A."/>
            <person name="Buitink J."/>
            <person name="Frugier F."/>
            <person name="Benhamed M."/>
            <person name="Crespi M."/>
            <person name="Gouzy J."/>
            <person name="Gamas P."/>
        </authorList>
    </citation>
    <scope>NUCLEOTIDE SEQUENCE [LARGE SCALE GENOMIC DNA]</scope>
    <source>
        <strain evidence="2">cv. Jemalong A17</strain>
    </source>
</reference>
<sequence length="60" mass="6893">MRQEKTKGNPVHLKLPHTHRSGKGPTIIDVLYAVLPCYETREDTGNKFIVRVLDLKYAIM</sequence>
<dbReference type="Gramene" id="rna20497">
    <property type="protein sequence ID" value="RHN58575.1"/>
    <property type="gene ID" value="gene20497"/>
</dbReference>
<dbReference type="EMBL" id="PSQE01000004">
    <property type="protein sequence ID" value="RHN58575.1"/>
    <property type="molecule type" value="Genomic_DNA"/>
</dbReference>
<dbReference type="Proteomes" id="UP000265566">
    <property type="component" value="Chromosome 4"/>
</dbReference>
<evidence type="ECO:0000313" key="2">
    <source>
        <dbReference type="Proteomes" id="UP000265566"/>
    </source>
</evidence>
<gene>
    <name evidence="1" type="ORF">MtrunA17_Chr4g0003861</name>
</gene>
<name>A0A396I4M8_MEDTR</name>